<feature type="transmembrane region" description="Helical" evidence="1">
    <location>
        <begin position="143"/>
        <end position="161"/>
    </location>
</feature>
<comment type="caution">
    <text evidence="2">The sequence shown here is derived from an EMBL/GenBank/DDBJ whole genome shotgun (WGS) entry which is preliminary data.</text>
</comment>
<dbReference type="Proteomes" id="UP000290545">
    <property type="component" value="Unassembled WGS sequence"/>
</dbReference>
<name>A0A4Q1DBR5_9BACT</name>
<feature type="transmembrane region" description="Helical" evidence="1">
    <location>
        <begin position="115"/>
        <end position="137"/>
    </location>
</feature>
<gene>
    <name evidence="2" type="ORF">ESB13_08165</name>
</gene>
<dbReference type="AlphaFoldDB" id="A0A4Q1DBR5"/>
<keyword evidence="1" id="KW-1133">Transmembrane helix</keyword>
<keyword evidence="1" id="KW-0472">Membrane</keyword>
<sequence>MSVPHSTGGCMAFNHLIVYMSLCFLFTPAQLPVTTLQVSWKRLPFFIAFLLNLVWLSNALFISMVQDMPIRLAVLSTLINYSVTILIVLFILVLGFAFLYGKMHKRSHRIARKKAIPLIITHVVVLMPVYLICLFISQSHKNAALLILELTLYIGMSRVMIAKNVLFIVQIFDGQNTFYY</sequence>
<keyword evidence="1" id="KW-0812">Transmembrane</keyword>
<organism evidence="2 3">
    <name type="scientific">Filimonas effusa</name>
    <dbReference type="NCBI Taxonomy" id="2508721"/>
    <lineage>
        <taxon>Bacteria</taxon>
        <taxon>Pseudomonadati</taxon>
        <taxon>Bacteroidota</taxon>
        <taxon>Chitinophagia</taxon>
        <taxon>Chitinophagales</taxon>
        <taxon>Chitinophagaceae</taxon>
        <taxon>Filimonas</taxon>
    </lineage>
</organism>
<proteinExistence type="predicted"/>
<feature type="transmembrane region" description="Helical" evidence="1">
    <location>
        <begin position="12"/>
        <end position="31"/>
    </location>
</feature>
<evidence type="ECO:0000256" key="1">
    <source>
        <dbReference type="SAM" id="Phobius"/>
    </source>
</evidence>
<dbReference type="RefSeq" id="WP_129002508.1">
    <property type="nucleotide sequence ID" value="NZ_SDHZ01000001.1"/>
</dbReference>
<feature type="transmembrane region" description="Helical" evidence="1">
    <location>
        <begin position="78"/>
        <end position="103"/>
    </location>
</feature>
<evidence type="ECO:0000313" key="3">
    <source>
        <dbReference type="Proteomes" id="UP000290545"/>
    </source>
</evidence>
<feature type="transmembrane region" description="Helical" evidence="1">
    <location>
        <begin position="43"/>
        <end position="66"/>
    </location>
</feature>
<dbReference type="EMBL" id="SDHZ01000001">
    <property type="protein sequence ID" value="RXK86760.1"/>
    <property type="molecule type" value="Genomic_DNA"/>
</dbReference>
<evidence type="ECO:0000313" key="2">
    <source>
        <dbReference type="EMBL" id="RXK86760.1"/>
    </source>
</evidence>
<keyword evidence="3" id="KW-1185">Reference proteome</keyword>
<reference evidence="2 3" key="1">
    <citation type="submission" date="2019-01" db="EMBL/GenBank/DDBJ databases">
        <title>Filimonas sp. strain TTM-71.</title>
        <authorList>
            <person name="Chen W.-M."/>
        </authorList>
    </citation>
    <scope>NUCLEOTIDE SEQUENCE [LARGE SCALE GENOMIC DNA]</scope>
    <source>
        <strain evidence="2 3">TTM-71</strain>
    </source>
</reference>
<accession>A0A4Q1DBR5</accession>
<protein>
    <submittedName>
        <fullName evidence="2">Uncharacterized protein</fullName>
    </submittedName>
</protein>